<protein>
    <submittedName>
        <fullName evidence="1">Uncharacterized protein</fullName>
    </submittedName>
</protein>
<sequence>MKLSRPDSVTLLLVSLFSPPALPDAAAPSFLSLPSSAAFFLLRAPVRSSEQSMSSMTMMDLLVVSMKSLRRSVLECTDVSSMS</sequence>
<evidence type="ECO:0000313" key="1">
    <source>
        <dbReference type="EMBL" id="JAE21946.1"/>
    </source>
</evidence>
<reference evidence="1" key="2">
    <citation type="journal article" date="2015" name="Data Brief">
        <title>Shoot transcriptome of the giant reed, Arundo donax.</title>
        <authorList>
            <person name="Barrero R.A."/>
            <person name="Guerrero F.D."/>
            <person name="Moolhuijzen P."/>
            <person name="Goolsby J.A."/>
            <person name="Tidwell J."/>
            <person name="Bellgard S.E."/>
            <person name="Bellgard M.I."/>
        </authorList>
    </citation>
    <scope>NUCLEOTIDE SEQUENCE</scope>
    <source>
        <tissue evidence="1">Shoot tissue taken approximately 20 cm above the soil surface</tissue>
    </source>
</reference>
<accession>A0A0A9GHB7</accession>
<reference evidence="1" key="1">
    <citation type="submission" date="2014-09" db="EMBL/GenBank/DDBJ databases">
        <authorList>
            <person name="Magalhaes I.L.F."/>
            <person name="Oliveira U."/>
            <person name="Santos F.R."/>
            <person name="Vidigal T.H.D.A."/>
            <person name="Brescovit A.D."/>
            <person name="Santos A.J."/>
        </authorList>
    </citation>
    <scope>NUCLEOTIDE SEQUENCE</scope>
    <source>
        <tissue evidence="1">Shoot tissue taken approximately 20 cm above the soil surface</tissue>
    </source>
</reference>
<organism evidence="1">
    <name type="scientific">Arundo donax</name>
    <name type="common">Giant reed</name>
    <name type="synonym">Donax arundinaceus</name>
    <dbReference type="NCBI Taxonomy" id="35708"/>
    <lineage>
        <taxon>Eukaryota</taxon>
        <taxon>Viridiplantae</taxon>
        <taxon>Streptophyta</taxon>
        <taxon>Embryophyta</taxon>
        <taxon>Tracheophyta</taxon>
        <taxon>Spermatophyta</taxon>
        <taxon>Magnoliopsida</taxon>
        <taxon>Liliopsida</taxon>
        <taxon>Poales</taxon>
        <taxon>Poaceae</taxon>
        <taxon>PACMAD clade</taxon>
        <taxon>Arundinoideae</taxon>
        <taxon>Arundineae</taxon>
        <taxon>Arundo</taxon>
    </lineage>
</organism>
<name>A0A0A9GHB7_ARUDO</name>
<dbReference type="AlphaFoldDB" id="A0A0A9GHB7"/>
<proteinExistence type="predicted"/>
<dbReference type="EMBL" id="GBRH01175950">
    <property type="protein sequence ID" value="JAE21946.1"/>
    <property type="molecule type" value="Transcribed_RNA"/>
</dbReference>